<comment type="caution">
    <text evidence="3">The sequence shown here is derived from an EMBL/GenBank/DDBJ whole genome shotgun (WGS) entry which is preliminary data.</text>
</comment>
<gene>
    <name evidence="3" type="ORF">R6G86_01250</name>
</gene>
<dbReference type="InterPro" id="IPR045006">
    <property type="entry name" value="CHLI-like"/>
</dbReference>
<dbReference type="EMBL" id="JAWNGA010000001">
    <property type="protein sequence ID" value="MDY5132370.1"/>
    <property type="molecule type" value="Genomic_DNA"/>
</dbReference>
<dbReference type="Pfam" id="PF01078">
    <property type="entry name" value="Mg_chelatase"/>
    <property type="match status" value="1"/>
</dbReference>
<dbReference type="Gene3D" id="3.40.50.300">
    <property type="entry name" value="P-loop containing nucleotide triphosphate hydrolases"/>
    <property type="match status" value="1"/>
</dbReference>
<feature type="compositionally biased region" description="Polar residues" evidence="1">
    <location>
        <begin position="344"/>
        <end position="355"/>
    </location>
</feature>
<proteinExistence type="predicted"/>
<dbReference type="Proteomes" id="UP001275049">
    <property type="component" value="Unassembled WGS sequence"/>
</dbReference>
<protein>
    <submittedName>
        <fullName evidence="3">YifB family Mg chelatase-like AAA ATPase</fullName>
    </submittedName>
</protein>
<dbReference type="InterPro" id="IPR027417">
    <property type="entry name" value="P-loop_NTPase"/>
</dbReference>
<dbReference type="InterPro" id="IPR014721">
    <property type="entry name" value="Ribsml_uS5_D2-typ_fold_subgr"/>
</dbReference>
<evidence type="ECO:0000256" key="1">
    <source>
        <dbReference type="SAM" id="MobiDB-lite"/>
    </source>
</evidence>
<dbReference type="Gene3D" id="3.30.230.10">
    <property type="match status" value="1"/>
</dbReference>
<feature type="domain" description="AAA+ ATPase" evidence="2">
    <location>
        <begin position="288"/>
        <end position="469"/>
    </location>
</feature>
<feature type="compositionally biased region" description="Low complexity" evidence="1">
    <location>
        <begin position="202"/>
        <end position="231"/>
    </location>
</feature>
<evidence type="ECO:0000313" key="4">
    <source>
        <dbReference type="Proteomes" id="UP001275049"/>
    </source>
</evidence>
<feature type="compositionally biased region" description="Polar residues" evidence="1">
    <location>
        <begin position="237"/>
        <end position="251"/>
    </location>
</feature>
<dbReference type="InterPro" id="IPR003593">
    <property type="entry name" value="AAA+_ATPase"/>
</dbReference>
<feature type="region of interest" description="Disordered" evidence="1">
    <location>
        <begin position="344"/>
        <end position="364"/>
    </location>
</feature>
<dbReference type="InterPro" id="IPR025158">
    <property type="entry name" value="Mg_chelat-rel_C"/>
</dbReference>
<reference evidence="3 4" key="1">
    <citation type="submission" date="2023-10" db="EMBL/GenBank/DDBJ databases">
        <title>Whole Genome based description of the genera Actinobaculum and Actinotignum reveals a complex phylogenetic relationship within the species included in the genus Actinotignum.</title>
        <authorList>
            <person name="Jensen C.S."/>
            <person name="Dargis R."/>
            <person name="Kemp M."/>
            <person name="Christensen J.J."/>
        </authorList>
    </citation>
    <scope>NUCLEOTIDE SEQUENCE [LARGE SCALE GENOMIC DNA]</scope>
    <source>
        <strain evidence="3 4">SLA_B974</strain>
    </source>
</reference>
<evidence type="ECO:0000313" key="3">
    <source>
        <dbReference type="EMBL" id="MDY5132370.1"/>
    </source>
</evidence>
<accession>A0ABU5G6T6</accession>
<feature type="region of interest" description="Disordered" evidence="1">
    <location>
        <begin position="202"/>
        <end position="251"/>
    </location>
</feature>
<dbReference type="SUPFAM" id="SSF54211">
    <property type="entry name" value="Ribosomal protein S5 domain 2-like"/>
    <property type="match status" value="1"/>
</dbReference>
<dbReference type="Pfam" id="PF13335">
    <property type="entry name" value="Mg_chelatase_C"/>
    <property type="match status" value="1"/>
</dbReference>
<evidence type="ECO:0000259" key="2">
    <source>
        <dbReference type="SMART" id="SM00382"/>
    </source>
</evidence>
<dbReference type="PANTHER" id="PTHR32039:SF7">
    <property type="entry name" value="COMPETENCE PROTEIN COMM"/>
    <property type="match status" value="1"/>
</dbReference>
<dbReference type="InterPro" id="IPR000523">
    <property type="entry name" value="Mg_chelatse_chII-like_cat_dom"/>
</dbReference>
<name>A0ABU5G6T6_9ACTO</name>
<dbReference type="SUPFAM" id="SSF52540">
    <property type="entry name" value="P-loop containing nucleoside triphosphate hydrolases"/>
    <property type="match status" value="1"/>
</dbReference>
<dbReference type="Pfam" id="PF13541">
    <property type="entry name" value="ChlI"/>
    <property type="match status" value="1"/>
</dbReference>
<organism evidence="3 4">
    <name type="scientific">Actinotignum urinale</name>
    <dbReference type="NCBI Taxonomy" id="190146"/>
    <lineage>
        <taxon>Bacteria</taxon>
        <taxon>Bacillati</taxon>
        <taxon>Actinomycetota</taxon>
        <taxon>Actinomycetes</taxon>
        <taxon>Actinomycetales</taxon>
        <taxon>Actinomycetaceae</taxon>
        <taxon>Actinotignum</taxon>
    </lineage>
</organism>
<sequence length="580" mass="62517">MIGRAVSFTIVGVEGVRIRVEVAILSGLPAFTIVGLPDTAVSESRERIRAAFASAHIPFPVGKVTVNLSPADIPKSGTGLDMPIAVGILRAMKGGEGNTGIGFIGELGLDGGIRPVRGVLPAAVAAHRLGLEGLIVAQGNRREAELSGIKVRAVRNLQDLADIHYVHNPFDEPFLCEAEPGQIASLSPHSSADAYTRELKVAESSASSSERSSAQLTSRSSTQASVQSSSRDVSPDASDTFSPDTEQINPTSCNLAVSSHAQTNETPDMSDIRGQGMARRIVEISAAGGHHLLMVGSPGVGKSMLASRIPGILPPLTREEAVETASIQSILGTFDGTLSMQPPFSAPHHTSSPTSLVGGGSIPRPGAITQAHNGVLFLDELPEFPGRALQALREPLETGMVRIHRAKAHYTYPALFHMVAAGNPCPCGKFLDNQRQCECSVRQRQNYWGKVGGPFMDRCDLRIVLRRPTLRELEDRHIPESSASIRERIVEARERQTRRYKEFAWNVNARIPPGWLHKNIRLTEGVEEQLTSLITRGVISMRGADKILRLAWSLADLDGADSPQTLHFSEALTLRSQKVM</sequence>
<dbReference type="PRINTS" id="PR00830">
    <property type="entry name" value="ENDOLAPTASE"/>
</dbReference>
<dbReference type="SMART" id="SM00382">
    <property type="entry name" value="AAA"/>
    <property type="match status" value="1"/>
</dbReference>
<dbReference type="PANTHER" id="PTHR32039">
    <property type="entry name" value="MAGNESIUM-CHELATASE SUBUNIT CHLI"/>
    <property type="match status" value="1"/>
</dbReference>
<keyword evidence="4" id="KW-1185">Reference proteome</keyword>
<dbReference type="InterPro" id="IPR020568">
    <property type="entry name" value="Ribosomal_Su5_D2-typ_SF"/>
</dbReference>